<dbReference type="PANTHER" id="PTHR47723:SF13">
    <property type="entry name" value="PUTATIVE-RELATED"/>
    <property type="match status" value="1"/>
</dbReference>
<dbReference type="InterPro" id="IPR012337">
    <property type="entry name" value="RNaseH-like_sf"/>
</dbReference>
<dbReference type="SUPFAM" id="SSF53098">
    <property type="entry name" value="Ribonuclease H-like"/>
    <property type="match status" value="1"/>
</dbReference>
<feature type="region of interest" description="Disordered" evidence="1">
    <location>
        <begin position="105"/>
        <end position="137"/>
    </location>
</feature>
<dbReference type="InterPro" id="IPR036397">
    <property type="entry name" value="RNaseH_sf"/>
</dbReference>
<name>A0A6A6LIL8_HEVBR</name>
<feature type="domain" description="RNase H type-1" evidence="2">
    <location>
        <begin position="251"/>
        <end position="364"/>
    </location>
</feature>
<dbReference type="InterPro" id="IPR044730">
    <property type="entry name" value="RNase_H-like_dom_plant"/>
</dbReference>
<dbReference type="Gene3D" id="3.30.420.10">
    <property type="entry name" value="Ribonuclease H-like superfamily/Ribonuclease H"/>
    <property type="match status" value="1"/>
</dbReference>
<accession>A0A6A6LIL8</accession>
<evidence type="ECO:0000313" key="3">
    <source>
        <dbReference type="EMBL" id="KAF2300108.1"/>
    </source>
</evidence>
<dbReference type="InterPro" id="IPR002156">
    <property type="entry name" value="RNaseH_domain"/>
</dbReference>
<organism evidence="3 4">
    <name type="scientific">Hevea brasiliensis</name>
    <name type="common">Para rubber tree</name>
    <name type="synonym">Siphonia brasiliensis</name>
    <dbReference type="NCBI Taxonomy" id="3981"/>
    <lineage>
        <taxon>Eukaryota</taxon>
        <taxon>Viridiplantae</taxon>
        <taxon>Streptophyta</taxon>
        <taxon>Embryophyta</taxon>
        <taxon>Tracheophyta</taxon>
        <taxon>Spermatophyta</taxon>
        <taxon>Magnoliopsida</taxon>
        <taxon>eudicotyledons</taxon>
        <taxon>Gunneridae</taxon>
        <taxon>Pentapetalae</taxon>
        <taxon>rosids</taxon>
        <taxon>fabids</taxon>
        <taxon>Malpighiales</taxon>
        <taxon>Euphorbiaceae</taxon>
        <taxon>Crotonoideae</taxon>
        <taxon>Micrandreae</taxon>
        <taxon>Hevea</taxon>
    </lineage>
</organism>
<dbReference type="GO" id="GO:0003676">
    <property type="term" value="F:nucleic acid binding"/>
    <property type="evidence" value="ECO:0007669"/>
    <property type="project" value="InterPro"/>
</dbReference>
<evidence type="ECO:0000256" key="1">
    <source>
        <dbReference type="SAM" id="MobiDB-lite"/>
    </source>
</evidence>
<dbReference type="CDD" id="cd06222">
    <property type="entry name" value="RNase_H_like"/>
    <property type="match status" value="1"/>
</dbReference>
<dbReference type="EMBL" id="JAAGAX010000010">
    <property type="protein sequence ID" value="KAF2300108.1"/>
    <property type="molecule type" value="Genomic_DNA"/>
</dbReference>
<dbReference type="Pfam" id="PF13456">
    <property type="entry name" value="RVT_3"/>
    <property type="match status" value="1"/>
</dbReference>
<gene>
    <name evidence="3" type="ORF">GH714_009037</name>
</gene>
<evidence type="ECO:0000259" key="2">
    <source>
        <dbReference type="Pfam" id="PF13456"/>
    </source>
</evidence>
<evidence type="ECO:0000313" key="4">
    <source>
        <dbReference type="Proteomes" id="UP000467840"/>
    </source>
</evidence>
<protein>
    <recommendedName>
        <fullName evidence="2">RNase H type-1 domain-containing protein</fullName>
    </recommendedName>
</protein>
<sequence length="374" mass="42462">MDMEMLEEESEIMIGKEDVVIDRTDSVPVVKVSDHAVQNERNFRPWMVVPSRRRKNSYRKGDNGAKQGSRFAVLVGNDDEEDDDVENYNPNFLKVVREAEKLRSENSRGRGYVKRKGGLGLQEKGKSKNKAEDSGLKAQGVNLGDSVENTLNPNQRSLVRRVDTILDKQKHSIVLIESFGEREEVQRIEENKRIFSDENVSVERCISFISVQVRDFMKALILRKVLGKCLLDKEVRHISWEPPIDGWEKLNVDGAVKGAYKHAYVGGLIRNSQGGWCAGFASFVGSYSVLNAELWAILEGLNLAWRRGCKKLVVECDNLEVISMLKGNMEPHALCSLLIYSILDLVKRDWELDFRHIYREAINVQIGLLNGLSL</sequence>
<proteinExistence type="predicted"/>
<dbReference type="InterPro" id="IPR053151">
    <property type="entry name" value="RNase_H-like"/>
</dbReference>
<dbReference type="GO" id="GO:0004523">
    <property type="term" value="F:RNA-DNA hybrid ribonuclease activity"/>
    <property type="evidence" value="ECO:0007669"/>
    <property type="project" value="InterPro"/>
</dbReference>
<reference evidence="3 4" key="1">
    <citation type="journal article" date="2020" name="Mol. Plant">
        <title>The Chromosome-Based Rubber Tree Genome Provides New Insights into Spurge Genome Evolution and Rubber Biosynthesis.</title>
        <authorList>
            <person name="Liu J."/>
            <person name="Shi C."/>
            <person name="Shi C.C."/>
            <person name="Li W."/>
            <person name="Zhang Q.J."/>
            <person name="Zhang Y."/>
            <person name="Li K."/>
            <person name="Lu H.F."/>
            <person name="Shi C."/>
            <person name="Zhu S.T."/>
            <person name="Xiao Z.Y."/>
            <person name="Nan H."/>
            <person name="Yue Y."/>
            <person name="Zhu X.G."/>
            <person name="Wu Y."/>
            <person name="Hong X.N."/>
            <person name="Fan G.Y."/>
            <person name="Tong Y."/>
            <person name="Zhang D."/>
            <person name="Mao C.L."/>
            <person name="Liu Y.L."/>
            <person name="Hao S.J."/>
            <person name="Liu W.Q."/>
            <person name="Lv M.Q."/>
            <person name="Zhang H.B."/>
            <person name="Liu Y."/>
            <person name="Hu-Tang G.R."/>
            <person name="Wang J.P."/>
            <person name="Wang J.H."/>
            <person name="Sun Y.H."/>
            <person name="Ni S.B."/>
            <person name="Chen W.B."/>
            <person name="Zhang X.C."/>
            <person name="Jiao Y.N."/>
            <person name="Eichler E.E."/>
            <person name="Li G.H."/>
            <person name="Liu X."/>
            <person name="Gao L.Z."/>
        </authorList>
    </citation>
    <scope>NUCLEOTIDE SEQUENCE [LARGE SCALE GENOMIC DNA]</scope>
    <source>
        <strain evidence="4">cv. GT1</strain>
        <tissue evidence="3">Leaf</tissue>
    </source>
</reference>
<keyword evidence="4" id="KW-1185">Reference proteome</keyword>
<dbReference type="Proteomes" id="UP000467840">
    <property type="component" value="Chromosome 4"/>
</dbReference>
<dbReference type="PANTHER" id="PTHR47723">
    <property type="entry name" value="OS05G0353850 PROTEIN"/>
    <property type="match status" value="1"/>
</dbReference>
<dbReference type="AlphaFoldDB" id="A0A6A6LIL8"/>
<comment type="caution">
    <text evidence="3">The sequence shown here is derived from an EMBL/GenBank/DDBJ whole genome shotgun (WGS) entry which is preliminary data.</text>
</comment>
<feature type="compositionally biased region" description="Basic and acidic residues" evidence="1">
    <location>
        <begin position="123"/>
        <end position="135"/>
    </location>
</feature>